<keyword evidence="2" id="KW-0472">Membrane</keyword>
<evidence type="ECO:0000313" key="3">
    <source>
        <dbReference type="Proteomes" id="UP000504610"/>
    </source>
</evidence>
<name>A0A6J0NSS2_RAPSA</name>
<feature type="compositionally biased region" description="Basic and acidic residues" evidence="1">
    <location>
        <begin position="47"/>
        <end position="70"/>
    </location>
</feature>
<dbReference type="GeneID" id="108858012"/>
<dbReference type="AlphaFoldDB" id="A0A6J0NSS2"/>
<evidence type="ECO:0000256" key="2">
    <source>
        <dbReference type="SAM" id="Phobius"/>
    </source>
</evidence>
<reference evidence="4" key="2">
    <citation type="submission" date="2025-08" db="UniProtKB">
        <authorList>
            <consortium name="RefSeq"/>
        </authorList>
    </citation>
    <scope>IDENTIFICATION</scope>
    <source>
        <tissue evidence="4">Leaf</tissue>
    </source>
</reference>
<sequence length="150" mass="17658">MKVRTRNQAISNESQSSMIGVVEIIGILVLINKRTRIRRRRHRQKRRNETESKQDSEVIFKEKLKKKGESETISNKQSRHEVNRSSNERNRSSKGRKSENDDEVDNGDKIQYTSEDDDDEIENQRRDRSTHDVIRSSDSRKNGGRKFVML</sequence>
<feature type="compositionally biased region" description="Basic and acidic residues" evidence="1">
    <location>
        <begin position="78"/>
        <end position="99"/>
    </location>
</feature>
<evidence type="ECO:0000256" key="1">
    <source>
        <dbReference type="SAM" id="MobiDB-lite"/>
    </source>
</evidence>
<feature type="compositionally biased region" description="Basic and acidic residues" evidence="1">
    <location>
        <begin position="122"/>
        <end position="141"/>
    </location>
</feature>
<accession>A0A6J0NSS2</accession>
<dbReference type="RefSeq" id="XP_018487510.2">
    <property type="nucleotide sequence ID" value="XM_018632008.2"/>
</dbReference>
<dbReference type="KEGG" id="rsz:108858012"/>
<feature type="region of interest" description="Disordered" evidence="1">
    <location>
        <begin position="38"/>
        <end position="150"/>
    </location>
</feature>
<keyword evidence="3" id="KW-1185">Reference proteome</keyword>
<dbReference type="Proteomes" id="UP000504610">
    <property type="component" value="Chromosome 5"/>
</dbReference>
<keyword evidence="2" id="KW-0812">Transmembrane</keyword>
<evidence type="ECO:0000313" key="4">
    <source>
        <dbReference type="RefSeq" id="XP_018487510.2"/>
    </source>
</evidence>
<feature type="transmembrane region" description="Helical" evidence="2">
    <location>
        <begin position="14"/>
        <end position="31"/>
    </location>
</feature>
<proteinExistence type="predicted"/>
<keyword evidence="2" id="KW-1133">Transmembrane helix</keyword>
<gene>
    <name evidence="4" type="primary">LOC108858012</name>
</gene>
<protein>
    <submittedName>
        <fullName evidence="4">Uncharacterized protein LOC108858012</fullName>
    </submittedName>
</protein>
<reference evidence="3" key="1">
    <citation type="journal article" date="2019" name="Database">
        <title>The radish genome database (RadishGD): an integrated information resource for radish genomics.</title>
        <authorList>
            <person name="Yu H.J."/>
            <person name="Baek S."/>
            <person name="Lee Y.J."/>
            <person name="Cho A."/>
            <person name="Mun J.H."/>
        </authorList>
    </citation>
    <scope>NUCLEOTIDE SEQUENCE [LARGE SCALE GENOMIC DNA]</scope>
    <source>
        <strain evidence="3">cv. WK10039</strain>
    </source>
</reference>
<organism evidence="3 4">
    <name type="scientific">Raphanus sativus</name>
    <name type="common">Radish</name>
    <name type="synonym">Raphanus raphanistrum var. sativus</name>
    <dbReference type="NCBI Taxonomy" id="3726"/>
    <lineage>
        <taxon>Eukaryota</taxon>
        <taxon>Viridiplantae</taxon>
        <taxon>Streptophyta</taxon>
        <taxon>Embryophyta</taxon>
        <taxon>Tracheophyta</taxon>
        <taxon>Spermatophyta</taxon>
        <taxon>Magnoliopsida</taxon>
        <taxon>eudicotyledons</taxon>
        <taxon>Gunneridae</taxon>
        <taxon>Pentapetalae</taxon>
        <taxon>rosids</taxon>
        <taxon>malvids</taxon>
        <taxon>Brassicales</taxon>
        <taxon>Brassicaceae</taxon>
        <taxon>Brassiceae</taxon>
        <taxon>Raphanus</taxon>
    </lineage>
</organism>